<dbReference type="SUPFAM" id="SSF56672">
    <property type="entry name" value="DNA/RNA polymerases"/>
    <property type="match status" value="1"/>
</dbReference>
<keyword evidence="2" id="KW-0511">Multifunctional enzyme</keyword>
<dbReference type="Pfam" id="PF17919">
    <property type="entry name" value="RT_RNaseH_2"/>
    <property type="match status" value="1"/>
</dbReference>
<reference evidence="4" key="1">
    <citation type="submission" date="2022-06" db="EMBL/GenBank/DDBJ databases">
        <title>Genome Sequence of Candolleomyces eurysporus.</title>
        <authorList>
            <person name="Buettner E."/>
        </authorList>
    </citation>
    <scope>NUCLEOTIDE SEQUENCE</scope>
    <source>
        <strain evidence="4">VTCC 930004</strain>
    </source>
</reference>
<dbReference type="Gene3D" id="3.10.10.10">
    <property type="entry name" value="HIV Type 1 Reverse Transcriptase, subunit A, domain 1"/>
    <property type="match status" value="1"/>
</dbReference>
<dbReference type="InterPro" id="IPR041588">
    <property type="entry name" value="Integrase_H2C2"/>
</dbReference>
<evidence type="ECO:0000313" key="4">
    <source>
        <dbReference type="EMBL" id="KAJ2929132.1"/>
    </source>
</evidence>
<dbReference type="GO" id="GO:0005634">
    <property type="term" value="C:nucleus"/>
    <property type="evidence" value="ECO:0007669"/>
    <property type="project" value="UniProtKB-ARBA"/>
</dbReference>
<dbReference type="EMBL" id="JANBPK010000894">
    <property type="protein sequence ID" value="KAJ2929132.1"/>
    <property type="molecule type" value="Genomic_DNA"/>
</dbReference>
<proteinExistence type="predicted"/>
<dbReference type="Pfam" id="PF17921">
    <property type="entry name" value="Integrase_H2C2"/>
    <property type="match status" value="1"/>
</dbReference>
<name>A0A9W8J6M2_9AGAR</name>
<gene>
    <name evidence="4" type="ORF">H1R20_g7961</name>
</gene>
<dbReference type="GO" id="GO:0003723">
    <property type="term" value="F:RNA binding"/>
    <property type="evidence" value="ECO:0007669"/>
    <property type="project" value="UniProtKB-KW"/>
</dbReference>
<dbReference type="InterPro" id="IPR036397">
    <property type="entry name" value="RNaseH_sf"/>
</dbReference>
<dbReference type="InterPro" id="IPR012337">
    <property type="entry name" value="RNaseH-like_sf"/>
</dbReference>
<keyword evidence="5" id="KW-1185">Reference proteome</keyword>
<organism evidence="4 5">
    <name type="scientific">Candolleomyces eurysporus</name>
    <dbReference type="NCBI Taxonomy" id="2828524"/>
    <lineage>
        <taxon>Eukaryota</taxon>
        <taxon>Fungi</taxon>
        <taxon>Dikarya</taxon>
        <taxon>Basidiomycota</taxon>
        <taxon>Agaricomycotina</taxon>
        <taxon>Agaricomycetes</taxon>
        <taxon>Agaricomycetidae</taxon>
        <taxon>Agaricales</taxon>
        <taxon>Agaricineae</taxon>
        <taxon>Psathyrellaceae</taxon>
        <taxon>Candolleomyces</taxon>
    </lineage>
</organism>
<dbReference type="Gene3D" id="3.30.420.10">
    <property type="entry name" value="Ribonuclease H-like superfamily/Ribonuclease H"/>
    <property type="match status" value="1"/>
</dbReference>
<dbReference type="InterPro" id="IPR041577">
    <property type="entry name" value="RT_RNaseH_2"/>
</dbReference>
<dbReference type="PROSITE" id="PS50994">
    <property type="entry name" value="INTEGRASE"/>
    <property type="match status" value="1"/>
</dbReference>
<dbReference type="SUPFAM" id="SSF53098">
    <property type="entry name" value="Ribonuclease H-like"/>
    <property type="match status" value="1"/>
</dbReference>
<dbReference type="FunFam" id="1.10.340.70:FF:000001">
    <property type="entry name" value="Retrovirus-related Pol polyprotein from transposon gypsy-like Protein"/>
    <property type="match status" value="1"/>
</dbReference>
<dbReference type="PANTHER" id="PTHR37984:SF5">
    <property type="entry name" value="PROTEIN NYNRIN-LIKE"/>
    <property type="match status" value="1"/>
</dbReference>
<sequence>MTPISPRPDGTLPVAEFESFKYKKVANRTKPVATTLPAQFRIVRRIPEGINPLDGMPKPPTHPAPFSPGKRYTLERMAAMNINPDGFLWDEEEKLVHWLLKSYEHAFAWDESEKGMFSKDYLDPVRIAVTEHEPWVLPNIPIPRGLYDQVMKIIKDKITSGVIEPSNASYRSRWFWVLKKDGKSLRIVHDLQPLNAVSIKDSAVPPIVEPYAESFAGRACYSVFDLFVGFDQRELDPDSRDLTTFQTPLGTFRLTRIPMGYTNSQQIQHGDITFILQDEIPHVTQPFVDDVPVRGPKTRYELPQGGYETIPENPGIRRFVWEHVNDCARVLQRIGHAGGTFSGPKAQVAVPEAVIVGHLCCYEGRKALPDRVQKVVDWPTPKDVTGVRGFMGVVGTLRMFIRDLAVHAEPLIRLVRRKVPFHFGEEQIDAMETLKEMVRTCSAIRPIDYKSNNEVILAVDSSNIAVGYILSQMGDDGLRYPSRYGSITWNETERRYSQSKIELFGLFRALKDVRIYIIGVENLVVEVDARYIKGMINNPDIQPNATINRWIAGILLFHFKLRHVPARLHTAADGLSRRDPSPTDPIADDDYDEWIDRANAFSMELANSTRYQASRRLNSAETTSSSYVLAPVLIMSQSQHTLAIPRSDKARSQDDRVSAVEQYLKTLTRPNGLSDDAYKSLVRYAFQFFIFGGKLWRKVATGAHQLYIPEAKRYSILRQAHDELGHKGIFTIRARLLARFWWPFLMEDVKWFVSSCHECQVRKMHHFHIPPVVPPPFNLFRKVHIDTMAMPKAYGYRFIVHARCSLSSYPEWRMLRAENAPAIASFIFEDILCRWGAIEEIVTDNGTPYIAEAVDLLVKRYGVHRIRISPYNSQANGIIERRHLDVREALVKAAGGDESKWPVVAPSVFWAERVTVQKATGYSPYYIAHGIEPLLPFDLTEGTLLLPLPDSALSTTELIAYRARMLQKRPEDLERVRRALQKARLDSARKFAEAHQETIRSFNFAPGTLVLVRNSRIDSSVGYKTKPRYLGPMVVVRRTRGGSYILSELDGSTSKLRFAAYRLAPYLIRNVARIPVTDLTDLSEDQLDSMSYDREDPIGSTDEL</sequence>
<dbReference type="InterPro" id="IPR050951">
    <property type="entry name" value="Retrovirus_Pol_polyprotein"/>
</dbReference>
<dbReference type="OrthoDB" id="5599163at2759"/>
<dbReference type="CDD" id="cd01647">
    <property type="entry name" value="RT_LTR"/>
    <property type="match status" value="1"/>
</dbReference>
<evidence type="ECO:0000259" key="3">
    <source>
        <dbReference type="PROSITE" id="PS50994"/>
    </source>
</evidence>
<comment type="caution">
    <text evidence="4">The sequence shown here is derived from an EMBL/GenBank/DDBJ whole genome shotgun (WGS) entry which is preliminary data.</text>
</comment>
<dbReference type="InterPro" id="IPR043128">
    <property type="entry name" value="Rev_trsase/Diguanyl_cyclase"/>
</dbReference>
<protein>
    <recommendedName>
        <fullName evidence="3">Integrase catalytic domain-containing protein</fullName>
    </recommendedName>
</protein>
<dbReference type="Proteomes" id="UP001140091">
    <property type="component" value="Unassembled WGS sequence"/>
</dbReference>
<keyword evidence="1" id="KW-0694">RNA-binding</keyword>
<feature type="non-terminal residue" evidence="4">
    <location>
        <position position="1"/>
    </location>
</feature>
<dbReference type="Gene3D" id="3.30.70.270">
    <property type="match status" value="1"/>
</dbReference>
<evidence type="ECO:0000313" key="5">
    <source>
        <dbReference type="Proteomes" id="UP001140091"/>
    </source>
</evidence>
<dbReference type="InterPro" id="IPR043502">
    <property type="entry name" value="DNA/RNA_pol_sf"/>
</dbReference>
<dbReference type="InterPro" id="IPR001584">
    <property type="entry name" value="Integrase_cat-core"/>
</dbReference>
<dbReference type="GO" id="GO:0003824">
    <property type="term" value="F:catalytic activity"/>
    <property type="evidence" value="ECO:0007669"/>
    <property type="project" value="UniProtKB-KW"/>
</dbReference>
<accession>A0A9W8J6M2</accession>
<feature type="domain" description="Integrase catalytic" evidence="3">
    <location>
        <begin position="772"/>
        <end position="932"/>
    </location>
</feature>
<evidence type="ECO:0000256" key="2">
    <source>
        <dbReference type="ARBA" id="ARBA00023268"/>
    </source>
</evidence>
<evidence type="ECO:0000256" key="1">
    <source>
        <dbReference type="ARBA" id="ARBA00022884"/>
    </source>
</evidence>
<dbReference type="Gene3D" id="1.10.340.70">
    <property type="match status" value="1"/>
</dbReference>
<dbReference type="AlphaFoldDB" id="A0A9W8J6M2"/>
<dbReference type="PANTHER" id="PTHR37984">
    <property type="entry name" value="PROTEIN CBG26694"/>
    <property type="match status" value="1"/>
</dbReference>
<dbReference type="GO" id="GO:0015074">
    <property type="term" value="P:DNA integration"/>
    <property type="evidence" value="ECO:0007669"/>
    <property type="project" value="InterPro"/>
</dbReference>